<dbReference type="Proteomes" id="UP000307808">
    <property type="component" value="Unassembled WGS sequence"/>
</dbReference>
<accession>A0A4U2YRC3</accession>
<proteinExistence type="predicted"/>
<dbReference type="GO" id="GO:0046983">
    <property type="term" value="F:protein dimerization activity"/>
    <property type="evidence" value="ECO:0007669"/>
    <property type="project" value="InterPro"/>
</dbReference>
<dbReference type="EMBL" id="SZPY01000001">
    <property type="protein sequence ID" value="TKI64006.1"/>
    <property type="molecule type" value="Genomic_DNA"/>
</dbReference>
<evidence type="ECO:0000259" key="12">
    <source>
        <dbReference type="Pfam" id="PF23539"/>
    </source>
</evidence>
<dbReference type="SUPFAM" id="SSF55874">
    <property type="entry name" value="ATPase domain of HSP90 chaperone/DNA topoisomerase II/histidine kinase"/>
    <property type="match status" value="1"/>
</dbReference>
<keyword evidence="6 13" id="KW-0418">Kinase</keyword>
<reference evidence="13 14" key="1">
    <citation type="submission" date="2019-04" db="EMBL/GenBank/DDBJ databases">
        <authorList>
            <person name="Dong K."/>
        </authorList>
    </citation>
    <scope>NUCLEOTIDE SEQUENCE [LARGE SCALE GENOMIC DNA]</scope>
    <source>
        <strain evidence="14">dk3543</strain>
    </source>
</reference>
<keyword evidence="7" id="KW-0067">ATP-binding</keyword>
<dbReference type="Gene3D" id="1.20.5.1930">
    <property type="match status" value="1"/>
</dbReference>
<organism evidence="13 14">
    <name type="scientific">Nocardioides jishulii</name>
    <dbReference type="NCBI Taxonomy" id="2575440"/>
    <lineage>
        <taxon>Bacteria</taxon>
        <taxon>Bacillati</taxon>
        <taxon>Actinomycetota</taxon>
        <taxon>Actinomycetes</taxon>
        <taxon>Propionibacteriales</taxon>
        <taxon>Nocardioidaceae</taxon>
        <taxon>Nocardioides</taxon>
    </lineage>
</organism>
<dbReference type="OrthoDB" id="227596at2"/>
<keyword evidence="8" id="KW-0902">Two-component regulatory system</keyword>
<evidence type="ECO:0000256" key="2">
    <source>
        <dbReference type="ARBA" id="ARBA00012438"/>
    </source>
</evidence>
<evidence type="ECO:0000256" key="6">
    <source>
        <dbReference type="ARBA" id="ARBA00022777"/>
    </source>
</evidence>
<evidence type="ECO:0000259" key="11">
    <source>
        <dbReference type="Pfam" id="PF07730"/>
    </source>
</evidence>
<keyword evidence="9" id="KW-1133">Transmembrane helix</keyword>
<keyword evidence="9" id="KW-0472">Membrane</keyword>
<comment type="catalytic activity">
    <reaction evidence="1">
        <text>ATP + protein L-histidine = ADP + protein N-phospho-L-histidine.</text>
        <dbReference type="EC" id="2.7.13.3"/>
    </reaction>
</comment>
<dbReference type="GO" id="GO:0016020">
    <property type="term" value="C:membrane"/>
    <property type="evidence" value="ECO:0007669"/>
    <property type="project" value="InterPro"/>
</dbReference>
<dbReference type="InterPro" id="IPR003594">
    <property type="entry name" value="HATPase_dom"/>
</dbReference>
<dbReference type="Pfam" id="PF02518">
    <property type="entry name" value="HATPase_c"/>
    <property type="match status" value="1"/>
</dbReference>
<evidence type="ECO:0000313" key="14">
    <source>
        <dbReference type="Proteomes" id="UP000307808"/>
    </source>
</evidence>
<gene>
    <name evidence="13" type="ORF">FC770_02170</name>
</gene>
<keyword evidence="9" id="KW-0812">Transmembrane</keyword>
<dbReference type="PANTHER" id="PTHR24421">
    <property type="entry name" value="NITRATE/NITRITE SENSOR PROTEIN NARX-RELATED"/>
    <property type="match status" value="1"/>
</dbReference>
<feature type="transmembrane region" description="Helical" evidence="9">
    <location>
        <begin position="89"/>
        <end position="111"/>
    </location>
</feature>
<evidence type="ECO:0000256" key="3">
    <source>
        <dbReference type="ARBA" id="ARBA00022553"/>
    </source>
</evidence>
<evidence type="ECO:0000256" key="1">
    <source>
        <dbReference type="ARBA" id="ARBA00000085"/>
    </source>
</evidence>
<dbReference type="Pfam" id="PF07730">
    <property type="entry name" value="HisKA_3"/>
    <property type="match status" value="1"/>
</dbReference>
<dbReference type="CDD" id="cd16917">
    <property type="entry name" value="HATPase_UhpB-NarQ-NarX-like"/>
    <property type="match status" value="1"/>
</dbReference>
<evidence type="ECO:0000256" key="9">
    <source>
        <dbReference type="SAM" id="Phobius"/>
    </source>
</evidence>
<feature type="transmembrane region" description="Helical" evidence="9">
    <location>
        <begin position="139"/>
        <end position="156"/>
    </location>
</feature>
<keyword evidence="5" id="KW-0547">Nucleotide-binding</keyword>
<dbReference type="EC" id="2.7.13.3" evidence="2"/>
<feature type="domain" description="Histidine kinase/HSP90-like ATPase" evidence="10">
    <location>
        <begin position="331"/>
        <end position="425"/>
    </location>
</feature>
<dbReference type="InterPro" id="IPR011712">
    <property type="entry name" value="Sig_transdc_His_kin_sub3_dim/P"/>
</dbReference>
<comment type="caution">
    <text evidence="13">The sequence shown here is derived from an EMBL/GenBank/DDBJ whole genome shotgun (WGS) entry which is preliminary data.</text>
</comment>
<name>A0A4U2YRC3_9ACTN</name>
<feature type="transmembrane region" description="Helical" evidence="9">
    <location>
        <begin position="49"/>
        <end position="69"/>
    </location>
</feature>
<dbReference type="Gene3D" id="3.30.565.10">
    <property type="entry name" value="Histidine kinase-like ATPase, C-terminal domain"/>
    <property type="match status" value="1"/>
</dbReference>
<evidence type="ECO:0000313" key="13">
    <source>
        <dbReference type="EMBL" id="TKI64006.1"/>
    </source>
</evidence>
<dbReference type="Pfam" id="PF23539">
    <property type="entry name" value="DUF7134"/>
    <property type="match status" value="1"/>
</dbReference>
<keyword evidence="3" id="KW-0597">Phosphoprotein</keyword>
<feature type="domain" description="Signal transduction histidine kinase subgroup 3 dimerisation and phosphoacceptor" evidence="11">
    <location>
        <begin position="221"/>
        <end position="286"/>
    </location>
</feature>
<dbReference type="AlphaFoldDB" id="A0A4U2YRC3"/>
<feature type="domain" description="DUF7134" evidence="12">
    <location>
        <begin position="47"/>
        <end position="187"/>
    </location>
</feature>
<evidence type="ECO:0000256" key="5">
    <source>
        <dbReference type="ARBA" id="ARBA00022741"/>
    </source>
</evidence>
<evidence type="ECO:0000256" key="7">
    <source>
        <dbReference type="ARBA" id="ARBA00022840"/>
    </source>
</evidence>
<keyword evidence="14" id="KW-1185">Reference proteome</keyword>
<keyword evidence="4" id="KW-0808">Transferase</keyword>
<dbReference type="GO" id="GO:0000155">
    <property type="term" value="F:phosphorelay sensor kinase activity"/>
    <property type="evidence" value="ECO:0007669"/>
    <property type="project" value="InterPro"/>
</dbReference>
<sequence>MTRVPAESWRNPASADLLPQEDASGALGTYDHRVEPLQPWTLGPRGRRWFDALLVLSLSGLALFHWAVGEPLNAVVSLSQILPLWWRRTHASLVFGVVATLSAAQVLVLGLHDPIIGQVAFPIAAYSVGRWGGRWARPVSLVVTLCACLVAGWAWSSWAVPDERLSSMVAPALSCAGMAVSAWALGVAGGQRDRFVRSLVDRAEQARAMAERDVALAAQDERARIAREMHDVVAHGLSVIVVQADGARYAAAQDPAVAVRTLGTIADTGRASLTEMRRLLGLLRTEESGVRPQPRLDDVPHLVEEAEAAGMTIEVSLPQEWPLVPDGVGLAAYRVVQEALTNVRKHAGPQARVTLGVTVDDAVRIRVTDDGRGAAGGGHGAHGSTGAGTGHGLVGMRERVAVHDGSMSAGPAVGGGWTVSARIPL</sequence>
<dbReference type="InterPro" id="IPR055558">
    <property type="entry name" value="DUF7134"/>
</dbReference>
<dbReference type="InterPro" id="IPR036890">
    <property type="entry name" value="HATPase_C_sf"/>
</dbReference>
<feature type="transmembrane region" description="Helical" evidence="9">
    <location>
        <begin position="168"/>
        <end position="188"/>
    </location>
</feature>
<dbReference type="InterPro" id="IPR050482">
    <property type="entry name" value="Sensor_HK_TwoCompSys"/>
</dbReference>
<evidence type="ECO:0000256" key="4">
    <source>
        <dbReference type="ARBA" id="ARBA00022679"/>
    </source>
</evidence>
<evidence type="ECO:0000259" key="10">
    <source>
        <dbReference type="Pfam" id="PF02518"/>
    </source>
</evidence>
<protein>
    <recommendedName>
        <fullName evidence="2">histidine kinase</fullName>
        <ecNumber evidence="2">2.7.13.3</ecNumber>
    </recommendedName>
</protein>
<dbReference type="GO" id="GO:0005524">
    <property type="term" value="F:ATP binding"/>
    <property type="evidence" value="ECO:0007669"/>
    <property type="project" value="UniProtKB-KW"/>
</dbReference>
<dbReference type="PANTHER" id="PTHR24421:SF10">
    <property type="entry name" value="NITRATE_NITRITE SENSOR PROTEIN NARQ"/>
    <property type="match status" value="1"/>
</dbReference>
<evidence type="ECO:0000256" key="8">
    <source>
        <dbReference type="ARBA" id="ARBA00023012"/>
    </source>
</evidence>